<evidence type="ECO:0000259" key="2">
    <source>
        <dbReference type="Pfam" id="PF18803"/>
    </source>
</evidence>
<organism evidence="3 4">
    <name type="scientific">Favolaschia claudopus</name>
    <dbReference type="NCBI Taxonomy" id="2862362"/>
    <lineage>
        <taxon>Eukaryota</taxon>
        <taxon>Fungi</taxon>
        <taxon>Dikarya</taxon>
        <taxon>Basidiomycota</taxon>
        <taxon>Agaricomycotina</taxon>
        <taxon>Agaricomycetes</taxon>
        <taxon>Agaricomycetidae</taxon>
        <taxon>Agaricales</taxon>
        <taxon>Marasmiineae</taxon>
        <taxon>Mycenaceae</taxon>
        <taxon>Favolaschia</taxon>
    </lineage>
</organism>
<reference evidence="3 4" key="1">
    <citation type="journal article" date="2024" name="J Genomics">
        <title>Draft genome sequencing and assembly of Favolaschia claudopus CIRM-BRFM 2984 isolated from oak limbs.</title>
        <authorList>
            <person name="Navarro D."/>
            <person name="Drula E."/>
            <person name="Chaduli D."/>
            <person name="Cazenave R."/>
            <person name="Ahrendt S."/>
            <person name="Wang J."/>
            <person name="Lipzen A."/>
            <person name="Daum C."/>
            <person name="Barry K."/>
            <person name="Grigoriev I.V."/>
            <person name="Favel A."/>
            <person name="Rosso M.N."/>
            <person name="Martin F."/>
        </authorList>
    </citation>
    <scope>NUCLEOTIDE SEQUENCE [LARGE SCALE GENOMIC DNA]</scope>
    <source>
        <strain evidence="3 4">CIRM-BRFM 2984</strain>
    </source>
</reference>
<feature type="region of interest" description="Disordered" evidence="1">
    <location>
        <begin position="1"/>
        <end position="23"/>
    </location>
</feature>
<protein>
    <recommendedName>
        <fullName evidence="2">CxC2-like cysteine cluster KDZ transposase-associated domain-containing protein</fullName>
    </recommendedName>
</protein>
<dbReference type="Proteomes" id="UP001362999">
    <property type="component" value="Unassembled WGS sequence"/>
</dbReference>
<dbReference type="InterPro" id="IPR041457">
    <property type="entry name" value="CxC2_KDZ-assoc"/>
</dbReference>
<keyword evidence="4" id="KW-1185">Reference proteome</keyword>
<gene>
    <name evidence="3" type="ORF">R3P38DRAFT_3183388</name>
</gene>
<feature type="region of interest" description="Disordered" evidence="1">
    <location>
        <begin position="1103"/>
        <end position="1134"/>
    </location>
</feature>
<sequence>MSWNVNLAGGASKGKKRKIQHARLDETTRVHNSADPNLVIHHRTSAAASTSSTSYIPRHDVQMASQEKIPSPCPPTEEAEEPSRRPTQTFVVLEQLRNKQSFLQDHILSHEASVLFGQPCACGVKDQLCEVKCNDCLQYRPSCKSCFIRQHRTNPLHWAEVWDEEKGFLVRNDIAMILNQSITLGHYGDECAVGPEKGTLFTIVHTNGIHATRVMFCQHDAGVDKVAILLKAQLFPCTFNDPKSAVSFECLRTFLMISMEGALAAYDYVGSLARLTDNAFTETVPDLYENFIRIVRVWAVLALVKRMGQEHGIDAMFPHRPEGNVVLYCPSCPEPGFNMDPKIGALPAHLRHLNQQRDTLDGNFHCNKAKKNTDPTDVSLHCGKAYFPTNEVLKSHLDKRSEPEPKSTCNYLKAVKNQDKKKFKNMEITGIVNTQCSHVFVKASVDLQFGERYANVDLALGHALRQKIASGYKGSAQFQVEFDSVDRVLSYDAMCQYSVHIVDRFKANPELQDLAPVIARMRFSIPALHVTGHQDGCMYAYSTAYMLATAHFHGETAEFYWPRLNQLGPIVRQMNGGHRHDTVINAHSDWNWKKMAKSITLLVRELQTGEQLRDEHRKVFLGLSFTHAARVEAEEWLTVDRTPDKRKMSDVRSVYRMSASKVPSQNSIYKKLLSDEALVQNAGAQIDSRKDTVAYILNEGIRIQAIQREISAAVQSNAIHALESKQKFIADTRAKVIKRIAKFRKAQKLAMPDVLEHLSNRPACDVEAELLGLPSDFEDQADRLKLQLIPFVDLEASLREGQVFDAMKRVKSTASTLSTMNISSNKIGGSTRKNTISQEEIKNTRTVLLKWINEYNCGRKAMIALGYATGGEDFPELHEEHTYKKAPGLRKLGDSRRAEGLVWTLNGVRSGARFPASLELPATARPEANAGGTGMVRRKAAPAKPRKVNALAQDSEEKTPKKRSTGWIWKGKLGKMTSEELDEWSREGDRVHWFRAEAEWLRQAEVVEAKLAEIRTTIRSFERYSRAWKNMAEQQLKNDPTKIGHVAYAKQKAWMFQRRAELGREALHCMPRYSTLAEDDADLVAFVTAQRSVYSEELNQVLDSARSERKNGDGIDGQDIEMAGSESEVDSDSD</sequence>
<feature type="compositionally biased region" description="Basic residues" evidence="1">
    <location>
        <begin position="936"/>
        <end position="947"/>
    </location>
</feature>
<evidence type="ECO:0000313" key="3">
    <source>
        <dbReference type="EMBL" id="KAK7035593.1"/>
    </source>
</evidence>
<dbReference type="InterPro" id="IPR040521">
    <property type="entry name" value="KDZ"/>
</dbReference>
<dbReference type="EMBL" id="JAWWNJ010000019">
    <property type="protein sequence ID" value="KAK7035593.1"/>
    <property type="molecule type" value="Genomic_DNA"/>
</dbReference>
<name>A0AAW0C997_9AGAR</name>
<feature type="region of interest" description="Disordered" evidence="1">
    <location>
        <begin position="925"/>
        <end position="963"/>
    </location>
</feature>
<proteinExistence type="predicted"/>
<feature type="region of interest" description="Disordered" evidence="1">
    <location>
        <begin position="62"/>
        <end position="85"/>
    </location>
</feature>
<dbReference type="Pfam" id="PF18758">
    <property type="entry name" value="KDZ"/>
    <property type="match status" value="1"/>
</dbReference>
<evidence type="ECO:0000313" key="4">
    <source>
        <dbReference type="Proteomes" id="UP001362999"/>
    </source>
</evidence>
<dbReference type="AlphaFoldDB" id="A0AAW0C997"/>
<accession>A0AAW0C997</accession>
<feature type="domain" description="CxC2-like cysteine cluster KDZ transposase-associated" evidence="2">
    <location>
        <begin position="180"/>
        <end position="279"/>
    </location>
</feature>
<evidence type="ECO:0000256" key="1">
    <source>
        <dbReference type="SAM" id="MobiDB-lite"/>
    </source>
</evidence>
<dbReference type="Pfam" id="PF18803">
    <property type="entry name" value="CxC2"/>
    <property type="match status" value="1"/>
</dbReference>
<comment type="caution">
    <text evidence="3">The sequence shown here is derived from an EMBL/GenBank/DDBJ whole genome shotgun (WGS) entry which is preliminary data.</text>
</comment>